<dbReference type="SUPFAM" id="SSF53474">
    <property type="entry name" value="alpha/beta-Hydrolases"/>
    <property type="match status" value="1"/>
</dbReference>
<dbReference type="Proteomes" id="UP001556637">
    <property type="component" value="Unassembled WGS sequence"/>
</dbReference>
<sequence length="284" mass="31349">MMLWILSALGLTLLLLWGGGKWLHWSLAAPRRPVNGEPADHGVVGQEISIPTARGRRLSGWLLDGDPRVGRVVICHGWGVNRLFMLALARPLQDAGWQVLLFDVRNHGSSDADNFSSMPRFAEDIDAAASWMRRGEDGSEGPLVLIGHSVGAAATLLAASWRNDIDGVISLSGFVHPELMMKRWLAARRIPFMPIGWLVLRYVERVIGHRFDDIAPVSVIRHIHVPVLVAHGRRDQVIPPADAETLAQAGDPATTRLVWLEGGHDLSRELTVQWPQLADFLAQL</sequence>
<proteinExistence type="predicted"/>
<organism evidence="3 4">
    <name type="scientific">Spiribacter insolitus</name>
    <dbReference type="NCBI Taxonomy" id="3122417"/>
    <lineage>
        <taxon>Bacteria</taxon>
        <taxon>Pseudomonadati</taxon>
        <taxon>Pseudomonadota</taxon>
        <taxon>Gammaproteobacteria</taxon>
        <taxon>Chromatiales</taxon>
        <taxon>Ectothiorhodospiraceae</taxon>
        <taxon>Spiribacter</taxon>
    </lineage>
</organism>
<gene>
    <name evidence="3" type="ORF">V6X30_07810</name>
</gene>
<dbReference type="InterPro" id="IPR029058">
    <property type="entry name" value="AB_hydrolase_fold"/>
</dbReference>
<keyword evidence="4" id="KW-1185">Reference proteome</keyword>
<protein>
    <submittedName>
        <fullName evidence="3">Alpha/beta fold hydrolase</fullName>
    </submittedName>
</protein>
<keyword evidence="1 3" id="KW-0378">Hydrolase</keyword>
<feature type="domain" description="Serine aminopeptidase S33" evidence="2">
    <location>
        <begin position="70"/>
        <end position="187"/>
    </location>
</feature>
<comment type="caution">
    <text evidence="3">The sequence shown here is derived from an EMBL/GenBank/DDBJ whole genome shotgun (WGS) entry which is preliminary data.</text>
</comment>
<dbReference type="GO" id="GO:0016787">
    <property type="term" value="F:hydrolase activity"/>
    <property type="evidence" value="ECO:0007669"/>
    <property type="project" value="UniProtKB-KW"/>
</dbReference>
<reference evidence="3 4" key="1">
    <citation type="submission" date="2024-02" db="EMBL/GenBank/DDBJ databases">
        <title>New especies of Spiribacter isolated from saline water.</title>
        <authorList>
            <person name="Leon M.J."/>
            <person name="De La Haba R."/>
            <person name="Sanchez-Porro C."/>
            <person name="Ventosa A."/>
        </authorList>
    </citation>
    <scope>NUCLEOTIDE SEQUENCE [LARGE SCALE GENOMIC DNA]</scope>
    <source>
        <strain evidence="4">ag22IC4-189</strain>
    </source>
</reference>
<dbReference type="PANTHER" id="PTHR22946:SF9">
    <property type="entry name" value="POLYKETIDE TRANSFERASE AF380"/>
    <property type="match status" value="1"/>
</dbReference>
<dbReference type="Pfam" id="PF12146">
    <property type="entry name" value="Hydrolase_4"/>
    <property type="match status" value="1"/>
</dbReference>
<dbReference type="EMBL" id="JBAKFF010000001">
    <property type="protein sequence ID" value="MEX0431302.1"/>
    <property type="molecule type" value="Genomic_DNA"/>
</dbReference>
<dbReference type="Gene3D" id="3.40.50.1820">
    <property type="entry name" value="alpha/beta hydrolase"/>
    <property type="match status" value="1"/>
</dbReference>
<evidence type="ECO:0000259" key="2">
    <source>
        <dbReference type="Pfam" id="PF12146"/>
    </source>
</evidence>
<evidence type="ECO:0000256" key="1">
    <source>
        <dbReference type="ARBA" id="ARBA00022801"/>
    </source>
</evidence>
<evidence type="ECO:0000313" key="4">
    <source>
        <dbReference type="Proteomes" id="UP001556637"/>
    </source>
</evidence>
<dbReference type="InterPro" id="IPR050261">
    <property type="entry name" value="FrsA_esterase"/>
</dbReference>
<dbReference type="InterPro" id="IPR022742">
    <property type="entry name" value="Hydrolase_4"/>
</dbReference>
<dbReference type="PANTHER" id="PTHR22946">
    <property type="entry name" value="DIENELACTONE HYDROLASE DOMAIN-CONTAINING PROTEIN-RELATED"/>
    <property type="match status" value="1"/>
</dbReference>
<name>A0ABV3T7Z0_9GAMM</name>
<accession>A0ABV3T7Z0</accession>
<evidence type="ECO:0000313" key="3">
    <source>
        <dbReference type="EMBL" id="MEX0431302.1"/>
    </source>
</evidence>
<dbReference type="RefSeq" id="WP_367984058.1">
    <property type="nucleotide sequence ID" value="NZ_JBAKFF010000001.1"/>
</dbReference>